<dbReference type="EMBL" id="QJKJ01000256">
    <property type="protein sequence ID" value="RDY13553.1"/>
    <property type="molecule type" value="Genomic_DNA"/>
</dbReference>
<evidence type="ECO:0008006" key="3">
    <source>
        <dbReference type="Google" id="ProtNLM"/>
    </source>
</evidence>
<feature type="non-terminal residue" evidence="1">
    <location>
        <position position="120"/>
    </location>
</feature>
<organism evidence="1 2">
    <name type="scientific">Mucuna pruriens</name>
    <name type="common">Velvet bean</name>
    <name type="synonym">Dolichos pruriens</name>
    <dbReference type="NCBI Taxonomy" id="157652"/>
    <lineage>
        <taxon>Eukaryota</taxon>
        <taxon>Viridiplantae</taxon>
        <taxon>Streptophyta</taxon>
        <taxon>Embryophyta</taxon>
        <taxon>Tracheophyta</taxon>
        <taxon>Spermatophyta</taxon>
        <taxon>Magnoliopsida</taxon>
        <taxon>eudicotyledons</taxon>
        <taxon>Gunneridae</taxon>
        <taxon>Pentapetalae</taxon>
        <taxon>rosids</taxon>
        <taxon>fabids</taxon>
        <taxon>Fabales</taxon>
        <taxon>Fabaceae</taxon>
        <taxon>Papilionoideae</taxon>
        <taxon>50 kb inversion clade</taxon>
        <taxon>NPAAA clade</taxon>
        <taxon>indigoferoid/millettioid clade</taxon>
        <taxon>Phaseoleae</taxon>
        <taxon>Mucuna</taxon>
    </lineage>
</organism>
<dbReference type="AlphaFoldDB" id="A0A371IEZ5"/>
<gene>
    <name evidence="1" type="ORF">CR513_01522</name>
</gene>
<dbReference type="Proteomes" id="UP000257109">
    <property type="component" value="Unassembled WGS sequence"/>
</dbReference>
<dbReference type="OrthoDB" id="1740642at2759"/>
<keyword evidence="2" id="KW-1185">Reference proteome</keyword>
<sequence>CDKSDYFPEHVFKLKKALYGLKRASCAWNFFLLENSLTKDIIFGAIDESLCKEFSKNIKKMFEMSTMVELKFFLTNDTIYIHQTNWKVAKIMSTSMYRTLVLGLYNVDKSVVMLSGTINH</sequence>
<evidence type="ECO:0000313" key="2">
    <source>
        <dbReference type="Proteomes" id="UP000257109"/>
    </source>
</evidence>
<evidence type="ECO:0000313" key="1">
    <source>
        <dbReference type="EMBL" id="RDY13553.1"/>
    </source>
</evidence>
<accession>A0A371IEZ5</accession>
<protein>
    <recommendedName>
        <fullName evidence="3">Reverse transcriptase Ty1/copia-type domain-containing protein</fullName>
    </recommendedName>
</protein>
<feature type="non-terminal residue" evidence="1">
    <location>
        <position position="1"/>
    </location>
</feature>
<name>A0A371IEZ5_MUCPR</name>
<reference evidence="1" key="1">
    <citation type="submission" date="2018-05" db="EMBL/GenBank/DDBJ databases">
        <title>Draft genome of Mucuna pruriens seed.</title>
        <authorList>
            <person name="Nnadi N.E."/>
            <person name="Vos R."/>
            <person name="Hasami M.H."/>
            <person name="Devisetty U.K."/>
            <person name="Aguiy J.C."/>
        </authorList>
    </citation>
    <scope>NUCLEOTIDE SEQUENCE [LARGE SCALE GENOMIC DNA]</scope>
    <source>
        <strain evidence="1">JCA_2017</strain>
    </source>
</reference>
<comment type="caution">
    <text evidence="1">The sequence shown here is derived from an EMBL/GenBank/DDBJ whole genome shotgun (WGS) entry which is preliminary data.</text>
</comment>
<proteinExistence type="predicted"/>